<name>A0A0C9Z1C1_9AGAM</name>
<reference evidence="1 2" key="1">
    <citation type="submission" date="2014-04" db="EMBL/GenBank/DDBJ databases">
        <authorList>
            <consortium name="DOE Joint Genome Institute"/>
            <person name="Kuo A."/>
            <person name="Kohler A."/>
            <person name="Costa M.D."/>
            <person name="Nagy L.G."/>
            <person name="Floudas D."/>
            <person name="Copeland A."/>
            <person name="Barry K.W."/>
            <person name="Cichocki N."/>
            <person name="Veneault-Fourrey C."/>
            <person name="LaButti K."/>
            <person name="Lindquist E.A."/>
            <person name="Lipzen A."/>
            <person name="Lundell T."/>
            <person name="Morin E."/>
            <person name="Murat C."/>
            <person name="Sun H."/>
            <person name="Tunlid A."/>
            <person name="Henrissat B."/>
            <person name="Grigoriev I.V."/>
            <person name="Hibbett D.S."/>
            <person name="Martin F."/>
            <person name="Nordberg H.P."/>
            <person name="Cantor M.N."/>
            <person name="Hua S.X."/>
        </authorList>
    </citation>
    <scope>NUCLEOTIDE SEQUENCE [LARGE SCALE GENOMIC DNA]</scope>
    <source>
        <strain evidence="1 2">441</strain>
    </source>
</reference>
<dbReference type="Proteomes" id="UP000054018">
    <property type="component" value="Unassembled WGS sequence"/>
</dbReference>
<dbReference type="AlphaFoldDB" id="A0A0C9Z1C1"/>
<sequence>MPACRSRGCVYTECALTPAQVSAFQAHAHVCRHPDFPGVSCVPWTVPSANATPLGDCLDLASESSSATLHNNPGMASWWLVRWKHGWGCGGSSNVAFLSASSGVNPL</sequence>
<gene>
    <name evidence="1" type="ORF">PISMIDRAFT_141360</name>
</gene>
<evidence type="ECO:0000313" key="2">
    <source>
        <dbReference type="Proteomes" id="UP000054018"/>
    </source>
</evidence>
<organism evidence="1 2">
    <name type="scientific">Pisolithus microcarpus 441</name>
    <dbReference type="NCBI Taxonomy" id="765257"/>
    <lineage>
        <taxon>Eukaryota</taxon>
        <taxon>Fungi</taxon>
        <taxon>Dikarya</taxon>
        <taxon>Basidiomycota</taxon>
        <taxon>Agaricomycotina</taxon>
        <taxon>Agaricomycetes</taxon>
        <taxon>Agaricomycetidae</taxon>
        <taxon>Boletales</taxon>
        <taxon>Sclerodermatineae</taxon>
        <taxon>Pisolithaceae</taxon>
        <taxon>Pisolithus</taxon>
    </lineage>
</organism>
<keyword evidence="2" id="KW-1185">Reference proteome</keyword>
<accession>A0A0C9Z1C1</accession>
<reference evidence="2" key="2">
    <citation type="submission" date="2015-01" db="EMBL/GenBank/DDBJ databases">
        <title>Evolutionary Origins and Diversification of the Mycorrhizal Mutualists.</title>
        <authorList>
            <consortium name="DOE Joint Genome Institute"/>
            <consortium name="Mycorrhizal Genomics Consortium"/>
            <person name="Kohler A."/>
            <person name="Kuo A."/>
            <person name="Nagy L.G."/>
            <person name="Floudas D."/>
            <person name="Copeland A."/>
            <person name="Barry K.W."/>
            <person name="Cichocki N."/>
            <person name="Veneault-Fourrey C."/>
            <person name="LaButti K."/>
            <person name="Lindquist E.A."/>
            <person name="Lipzen A."/>
            <person name="Lundell T."/>
            <person name="Morin E."/>
            <person name="Murat C."/>
            <person name="Riley R."/>
            <person name="Ohm R."/>
            <person name="Sun H."/>
            <person name="Tunlid A."/>
            <person name="Henrissat B."/>
            <person name="Grigoriev I.V."/>
            <person name="Hibbett D.S."/>
            <person name="Martin F."/>
        </authorList>
    </citation>
    <scope>NUCLEOTIDE SEQUENCE [LARGE SCALE GENOMIC DNA]</scope>
    <source>
        <strain evidence="2">441</strain>
    </source>
</reference>
<dbReference type="OrthoDB" id="10412583at2759"/>
<evidence type="ECO:0000313" key="1">
    <source>
        <dbReference type="EMBL" id="KIK31345.1"/>
    </source>
</evidence>
<protein>
    <submittedName>
        <fullName evidence="1">Uncharacterized protein</fullName>
    </submittedName>
</protein>
<dbReference type="EMBL" id="KN833685">
    <property type="protein sequence ID" value="KIK31345.1"/>
    <property type="molecule type" value="Genomic_DNA"/>
</dbReference>
<dbReference type="HOGENOM" id="CLU_2210997_0_0_1"/>
<proteinExistence type="predicted"/>